<dbReference type="EMBL" id="JALIRP010000009">
    <property type="protein sequence ID" value="MCJ8014211.1"/>
    <property type="molecule type" value="Genomic_DNA"/>
</dbReference>
<proteinExistence type="predicted"/>
<accession>A0A9X1WTB7</accession>
<dbReference type="Pfam" id="PF13649">
    <property type="entry name" value="Methyltransf_25"/>
    <property type="match status" value="1"/>
</dbReference>
<feature type="domain" description="Methyltransferase" evidence="1">
    <location>
        <begin position="41"/>
        <end position="134"/>
    </location>
</feature>
<evidence type="ECO:0000259" key="1">
    <source>
        <dbReference type="Pfam" id="PF13649"/>
    </source>
</evidence>
<keyword evidence="3" id="KW-1185">Reference proteome</keyword>
<gene>
    <name evidence="2" type="ORF">MUG84_21090</name>
</gene>
<evidence type="ECO:0000313" key="2">
    <source>
        <dbReference type="EMBL" id="MCJ8014211.1"/>
    </source>
</evidence>
<dbReference type="Gene3D" id="3.40.50.150">
    <property type="entry name" value="Vaccinia Virus protein VP39"/>
    <property type="match status" value="1"/>
</dbReference>
<dbReference type="SUPFAM" id="SSF53335">
    <property type="entry name" value="S-adenosyl-L-methionine-dependent methyltransferases"/>
    <property type="match status" value="1"/>
</dbReference>
<dbReference type="CDD" id="cd02440">
    <property type="entry name" value="AdoMet_MTases"/>
    <property type="match status" value="1"/>
</dbReference>
<organism evidence="2 3">
    <name type="scientific">Paenibacillus mangrovi</name>
    <dbReference type="NCBI Taxonomy" id="2931978"/>
    <lineage>
        <taxon>Bacteria</taxon>
        <taxon>Bacillati</taxon>
        <taxon>Bacillota</taxon>
        <taxon>Bacilli</taxon>
        <taxon>Bacillales</taxon>
        <taxon>Paenibacillaceae</taxon>
        <taxon>Paenibacillus</taxon>
    </lineage>
</organism>
<comment type="caution">
    <text evidence="2">The sequence shown here is derived from an EMBL/GenBank/DDBJ whole genome shotgun (WGS) entry which is preliminary data.</text>
</comment>
<reference evidence="2" key="1">
    <citation type="submission" date="2022-04" db="EMBL/GenBank/DDBJ databases">
        <title>Paenibacillus mangrovi sp. nov., a novel endophytic bacterium isolated from bark of Kandelia candel.</title>
        <authorList>
            <person name="Tuo L."/>
        </authorList>
    </citation>
    <scope>NUCLEOTIDE SEQUENCE</scope>
    <source>
        <strain evidence="2">KQZ6P-2</strain>
    </source>
</reference>
<protein>
    <submittedName>
        <fullName evidence="2">Methyltransferase domain-containing protein</fullName>
    </submittedName>
</protein>
<sequence>MTNWDEHYISGNFTNWDLPYPSQELVAFIATMTFPRKKVALDVGCGAGREAIFLAQQGWDVIGVDISTEALRIAAERAKEVGVEVDWRQGDILNLPVENKFIDFVNDRGCFHSIGEENRDQYVNEIARILKPGGMMLLRGCRDEEEDGHFVLVTETSVDRYFSQYFDRGPVLPLQMVTGRGYNHEGMKGNLVILKKNQKYL</sequence>
<dbReference type="AlphaFoldDB" id="A0A9X1WTB7"/>
<dbReference type="RefSeq" id="WP_244728588.1">
    <property type="nucleotide sequence ID" value="NZ_JALIRP010000009.1"/>
</dbReference>
<evidence type="ECO:0000313" key="3">
    <source>
        <dbReference type="Proteomes" id="UP001139347"/>
    </source>
</evidence>
<dbReference type="PANTHER" id="PTHR12843:SF5">
    <property type="entry name" value="EEF1A LYSINE METHYLTRANSFERASE 2"/>
    <property type="match status" value="1"/>
</dbReference>
<keyword evidence="2" id="KW-0808">Transferase</keyword>
<keyword evidence="2" id="KW-0489">Methyltransferase</keyword>
<dbReference type="GO" id="GO:0008168">
    <property type="term" value="F:methyltransferase activity"/>
    <property type="evidence" value="ECO:0007669"/>
    <property type="project" value="UniProtKB-KW"/>
</dbReference>
<dbReference type="InterPro" id="IPR029063">
    <property type="entry name" value="SAM-dependent_MTases_sf"/>
</dbReference>
<dbReference type="Proteomes" id="UP001139347">
    <property type="component" value="Unassembled WGS sequence"/>
</dbReference>
<name>A0A9X1WTB7_9BACL</name>
<dbReference type="InterPro" id="IPR041698">
    <property type="entry name" value="Methyltransf_25"/>
</dbReference>
<dbReference type="GO" id="GO:0032259">
    <property type="term" value="P:methylation"/>
    <property type="evidence" value="ECO:0007669"/>
    <property type="project" value="UniProtKB-KW"/>
</dbReference>
<dbReference type="PANTHER" id="PTHR12843">
    <property type="entry name" value="PROTEIN-LYSINE N-METHYLTRANSFERASE METTL10"/>
    <property type="match status" value="1"/>
</dbReference>